<dbReference type="SUPFAM" id="SSF53807">
    <property type="entry name" value="Helical backbone' metal receptor"/>
    <property type="match status" value="1"/>
</dbReference>
<dbReference type="OrthoDB" id="6104586at2"/>
<keyword evidence="1" id="KW-0732">Signal</keyword>
<reference evidence="2 3" key="1">
    <citation type="submission" date="2019-09" db="EMBL/GenBank/DDBJ databases">
        <authorList>
            <person name="Chandra G."/>
            <person name="Truman W A."/>
        </authorList>
    </citation>
    <scope>NUCLEOTIDE SEQUENCE [LARGE SCALE GENOMIC DNA]</scope>
    <source>
        <strain evidence="2">PS691</strain>
    </source>
</reference>
<dbReference type="AlphaFoldDB" id="A0A5E7CF23"/>
<dbReference type="InterPro" id="IPR006127">
    <property type="entry name" value="ZnuA-like"/>
</dbReference>
<dbReference type="InterPro" id="IPR050492">
    <property type="entry name" value="Bact_metal-bind_prot9"/>
</dbReference>
<feature type="chain" id="PRO_5022670769" description="Metal ABC transporter substrate-binding protein" evidence="1">
    <location>
        <begin position="25"/>
        <end position="324"/>
    </location>
</feature>
<dbReference type="PANTHER" id="PTHR42953">
    <property type="entry name" value="HIGH-AFFINITY ZINC UPTAKE SYSTEM PROTEIN ZNUA-RELATED"/>
    <property type="match status" value="1"/>
</dbReference>
<gene>
    <name evidence="2" type="ORF">PS691_02804</name>
</gene>
<evidence type="ECO:0000256" key="1">
    <source>
        <dbReference type="SAM" id="SignalP"/>
    </source>
</evidence>
<dbReference type="Gene3D" id="3.40.50.1980">
    <property type="entry name" value="Nitrogenase molybdenum iron protein domain"/>
    <property type="match status" value="2"/>
</dbReference>
<dbReference type="PANTHER" id="PTHR42953:SF4">
    <property type="entry name" value="METAL ABC TRANSPORTER SUBSTRATE-BINDING PROTEIN"/>
    <property type="match status" value="1"/>
</dbReference>
<dbReference type="Pfam" id="PF01297">
    <property type="entry name" value="ZnuA"/>
    <property type="match status" value="1"/>
</dbReference>
<feature type="signal peptide" evidence="1">
    <location>
        <begin position="1"/>
        <end position="24"/>
    </location>
</feature>
<accession>A0A5E7CF23</accession>
<evidence type="ECO:0000313" key="2">
    <source>
        <dbReference type="EMBL" id="VVO03350.1"/>
    </source>
</evidence>
<dbReference type="GO" id="GO:0030001">
    <property type="term" value="P:metal ion transport"/>
    <property type="evidence" value="ECO:0007669"/>
    <property type="project" value="InterPro"/>
</dbReference>
<evidence type="ECO:0008006" key="4">
    <source>
        <dbReference type="Google" id="ProtNLM"/>
    </source>
</evidence>
<proteinExistence type="predicted"/>
<dbReference type="EMBL" id="CABVHQ010000025">
    <property type="protein sequence ID" value="VVO03350.1"/>
    <property type="molecule type" value="Genomic_DNA"/>
</dbReference>
<organism evidence="2 3">
    <name type="scientific">Pseudomonas fluorescens</name>
    <dbReference type="NCBI Taxonomy" id="294"/>
    <lineage>
        <taxon>Bacteria</taxon>
        <taxon>Pseudomonadati</taxon>
        <taxon>Pseudomonadota</taxon>
        <taxon>Gammaproteobacteria</taxon>
        <taxon>Pseudomonadales</taxon>
        <taxon>Pseudomonadaceae</taxon>
        <taxon>Pseudomonas</taxon>
    </lineage>
</organism>
<dbReference type="GO" id="GO:0046872">
    <property type="term" value="F:metal ion binding"/>
    <property type="evidence" value="ECO:0007669"/>
    <property type="project" value="InterPro"/>
</dbReference>
<dbReference type="RefSeq" id="WP_150642777.1">
    <property type="nucleotide sequence ID" value="NZ_CABVHQ010000025.1"/>
</dbReference>
<dbReference type="Proteomes" id="UP000337909">
    <property type="component" value="Unassembled WGS sequence"/>
</dbReference>
<protein>
    <recommendedName>
        <fullName evidence="4">Metal ABC transporter substrate-binding protein</fullName>
    </recommendedName>
</protein>
<name>A0A5E7CF23_PSEFL</name>
<evidence type="ECO:0000313" key="3">
    <source>
        <dbReference type="Proteomes" id="UP000337909"/>
    </source>
</evidence>
<sequence precursor="true">MHSSLRQLTLALALCGLGNTSLYAAADAFEPMRLMANHGVGNSALFAATSTPHLRVLAALPITYGLGQILLEGTGITLEHAAPANLPGSRQTAYFTGRGAPALHKLAVEAGAVIGLRSLWPDDPLYPVARRSNIRIIEIDAARPVDGGLSGIAVQPGQVDGLNSQPWMASNNMGRMADVMAADLARLAPEAKPRIDANLAALKQRLLKLSADSEARLASADNLSVVSLSDHLGYLVSGLNLELIRVDARADNEWTPEALKQLSETLKDNEVAVVLHHRQPSDEVKAAISAAGSQLLVLSTDGADPVGELEGNVEQVIKELSSGP</sequence>